<organism evidence="2 3">
    <name type="scientific">Pelomonas dachongensis</name>
    <dbReference type="NCBI Taxonomy" id="3299029"/>
    <lineage>
        <taxon>Bacteria</taxon>
        <taxon>Pseudomonadati</taxon>
        <taxon>Pseudomonadota</taxon>
        <taxon>Betaproteobacteria</taxon>
        <taxon>Burkholderiales</taxon>
        <taxon>Sphaerotilaceae</taxon>
        <taxon>Roseateles</taxon>
    </lineage>
</organism>
<sequence>MITTSRFSLIAAGVALACGLGSTAARADAVAQAILDVTNFHFALGNGSNVRAADGSLAPRLNLATLKGTTTADATVSLNGANAAGSDSQNDPLAIAGASATTSLGNAGSYVPGAPLAGAPVATYGASTADQFGNSLFGVSDALTDGVVSLKPAGNGSTQSNVNFNAEFTITVQDGTSIEIAFDAESYLRAYLSASGIGSPTARASTTWSITITSVATNDDVFAWVPDGLGGNGGAGSAIFGGVEYYDPFSLNQNATALSPASSKVRTNAKQAFQAETNALVGGTYTVVLSQTAVSDAFLKLPEPASLGLLGAALFGAGVASRRRSKK</sequence>
<evidence type="ECO:0000313" key="3">
    <source>
        <dbReference type="Proteomes" id="UP001606300"/>
    </source>
</evidence>
<gene>
    <name evidence="2" type="ORF">ACG02S_22130</name>
</gene>
<keyword evidence="3" id="KW-1185">Reference proteome</keyword>
<keyword evidence="1" id="KW-0732">Signal</keyword>
<feature type="signal peptide" evidence="1">
    <location>
        <begin position="1"/>
        <end position="27"/>
    </location>
</feature>
<dbReference type="Proteomes" id="UP001606300">
    <property type="component" value="Unassembled WGS sequence"/>
</dbReference>
<dbReference type="RefSeq" id="WP_394472665.1">
    <property type="nucleotide sequence ID" value="NZ_JBIGHY010000010.1"/>
</dbReference>
<dbReference type="InterPro" id="IPR048213">
    <property type="entry name" value="EDSA_1-like"/>
</dbReference>
<dbReference type="InterPro" id="IPR013424">
    <property type="entry name" value="Ice-binding_C"/>
</dbReference>
<feature type="chain" id="PRO_5045695085" evidence="1">
    <location>
        <begin position="28"/>
        <end position="327"/>
    </location>
</feature>
<accession>A0ABW7EWK1</accession>
<reference evidence="2 3" key="1">
    <citation type="submission" date="2024-09" db="EMBL/GenBank/DDBJ databases">
        <title>Novel species of the genus Pelomonas and Roseateles isolated from streams.</title>
        <authorList>
            <person name="Lu H."/>
        </authorList>
    </citation>
    <scope>NUCLEOTIDE SEQUENCE [LARGE SCALE GENOMIC DNA]</scope>
    <source>
        <strain evidence="2 3">DC23W</strain>
    </source>
</reference>
<dbReference type="NCBIfam" id="NF041538">
    <property type="entry name" value="PEP_EDSA_1"/>
    <property type="match status" value="1"/>
</dbReference>
<dbReference type="EMBL" id="JBIGHY010000010">
    <property type="protein sequence ID" value="MFG6416600.1"/>
    <property type="molecule type" value="Genomic_DNA"/>
</dbReference>
<dbReference type="PROSITE" id="PS51257">
    <property type="entry name" value="PROKAR_LIPOPROTEIN"/>
    <property type="match status" value="1"/>
</dbReference>
<evidence type="ECO:0000256" key="1">
    <source>
        <dbReference type="SAM" id="SignalP"/>
    </source>
</evidence>
<evidence type="ECO:0000313" key="2">
    <source>
        <dbReference type="EMBL" id="MFG6416600.1"/>
    </source>
</evidence>
<protein>
    <submittedName>
        <fullName evidence="2">EDSAP-1 family PEP-CTERM protein</fullName>
    </submittedName>
</protein>
<dbReference type="NCBIfam" id="TIGR02595">
    <property type="entry name" value="PEP_CTERM"/>
    <property type="match status" value="1"/>
</dbReference>
<name>A0ABW7EWK1_9BURK</name>
<proteinExistence type="predicted"/>
<comment type="caution">
    <text evidence="2">The sequence shown here is derived from an EMBL/GenBank/DDBJ whole genome shotgun (WGS) entry which is preliminary data.</text>
</comment>